<evidence type="ECO:0000256" key="4">
    <source>
        <dbReference type="ARBA" id="ARBA00022989"/>
    </source>
</evidence>
<reference evidence="8 9" key="1">
    <citation type="journal article" date="2016" name="Nat. Commun.">
        <title>Thousands of microbial genomes shed light on interconnected biogeochemical processes in an aquifer system.</title>
        <authorList>
            <person name="Anantharaman K."/>
            <person name="Brown C.T."/>
            <person name="Hug L.A."/>
            <person name="Sharon I."/>
            <person name="Castelle C.J."/>
            <person name="Probst A.J."/>
            <person name="Thomas B.C."/>
            <person name="Singh A."/>
            <person name="Wilkins M.J."/>
            <person name="Karaoz U."/>
            <person name="Brodie E.L."/>
            <person name="Williams K.H."/>
            <person name="Hubbard S.S."/>
            <person name="Banfield J.F."/>
        </authorList>
    </citation>
    <scope>NUCLEOTIDE SEQUENCE [LARGE SCALE GENOMIC DNA]</scope>
</reference>
<feature type="transmembrane region" description="Helical" evidence="6">
    <location>
        <begin position="95"/>
        <end position="113"/>
    </location>
</feature>
<dbReference type="SUPFAM" id="SSF103481">
    <property type="entry name" value="Multidrug resistance efflux transporter EmrE"/>
    <property type="match status" value="2"/>
</dbReference>
<protein>
    <recommendedName>
        <fullName evidence="7">EamA domain-containing protein</fullName>
    </recommendedName>
</protein>
<evidence type="ECO:0000259" key="7">
    <source>
        <dbReference type="Pfam" id="PF00892"/>
    </source>
</evidence>
<dbReference type="EMBL" id="MGBG01000002">
    <property type="protein sequence ID" value="OGK67025.1"/>
    <property type="molecule type" value="Genomic_DNA"/>
</dbReference>
<keyword evidence="4 6" id="KW-1133">Transmembrane helix</keyword>
<feature type="transmembrane region" description="Helical" evidence="6">
    <location>
        <begin position="264"/>
        <end position="281"/>
    </location>
</feature>
<name>A0A1F7KGN6_9BACT</name>
<sequence length="282" mass="31393">MSWLFYALIGVVGSSFASVMRRALMKDDKADAYASAIAFQFLGFIMILLFSLLNGFSLPPIQTYWLNYLAQAFLWGLVTVFLFKANKYLEASQVTIIYSFASIVGIVSAVLFLNDNLTVTRVWGTVLIIFSVILVFWQKGKVELNRGFGYMLAVCLCSGVAVTNDAFLLRTTDVFSMLTIGWLTPGLFLLIAHPKAVVRLKYYWHKKHFNSLFWFTLLYALSGAAFYLAIKAGGQVSQVSPISNASIILTVLLSALFLNERNNLLKKLIAAVLVMIGVMLLS</sequence>
<evidence type="ECO:0000313" key="8">
    <source>
        <dbReference type="EMBL" id="OGK67025.1"/>
    </source>
</evidence>
<proteinExistence type="inferred from homology"/>
<dbReference type="Pfam" id="PF00892">
    <property type="entry name" value="EamA"/>
    <property type="match status" value="2"/>
</dbReference>
<gene>
    <name evidence="8" type="ORF">A2209_03150</name>
</gene>
<dbReference type="Proteomes" id="UP000178450">
    <property type="component" value="Unassembled WGS sequence"/>
</dbReference>
<comment type="similarity">
    <text evidence="2">Belongs to the EamA transporter family.</text>
</comment>
<dbReference type="InterPro" id="IPR050638">
    <property type="entry name" value="AA-Vitamin_Transporters"/>
</dbReference>
<dbReference type="Gene3D" id="1.10.3730.20">
    <property type="match status" value="1"/>
</dbReference>
<evidence type="ECO:0000256" key="1">
    <source>
        <dbReference type="ARBA" id="ARBA00004141"/>
    </source>
</evidence>
<keyword evidence="3 6" id="KW-0812">Transmembrane</keyword>
<evidence type="ECO:0000256" key="5">
    <source>
        <dbReference type="ARBA" id="ARBA00023136"/>
    </source>
</evidence>
<dbReference type="InterPro" id="IPR000620">
    <property type="entry name" value="EamA_dom"/>
</dbReference>
<feature type="transmembrane region" description="Helical" evidence="6">
    <location>
        <begin position="65"/>
        <end position="83"/>
    </location>
</feature>
<feature type="transmembrane region" description="Helical" evidence="6">
    <location>
        <begin position="242"/>
        <end position="259"/>
    </location>
</feature>
<organism evidence="8 9">
    <name type="scientific">Candidatus Roizmanbacteria bacterium RIFOXYA1_FULL_41_12</name>
    <dbReference type="NCBI Taxonomy" id="1802082"/>
    <lineage>
        <taxon>Bacteria</taxon>
        <taxon>Candidatus Roizmaniibacteriota</taxon>
    </lineage>
</organism>
<evidence type="ECO:0000256" key="2">
    <source>
        <dbReference type="ARBA" id="ARBA00007362"/>
    </source>
</evidence>
<feature type="domain" description="EamA" evidence="7">
    <location>
        <begin position="147"/>
        <end position="282"/>
    </location>
</feature>
<feature type="domain" description="EamA" evidence="7">
    <location>
        <begin position="2"/>
        <end position="136"/>
    </location>
</feature>
<feature type="transmembrane region" description="Helical" evidence="6">
    <location>
        <begin position="119"/>
        <end position="137"/>
    </location>
</feature>
<evidence type="ECO:0000256" key="3">
    <source>
        <dbReference type="ARBA" id="ARBA00022692"/>
    </source>
</evidence>
<keyword evidence="5 6" id="KW-0472">Membrane</keyword>
<evidence type="ECO:0000313" key="9">
    <source>
        <dbReference type="Proteomes" id="UP000178450"/>
    </source>
</evidence>
<accession>A0A1F7KGN6</accession>
<feature type="transmembrane region" description="Helical" evidence="6">
    <location>
        <begin position="149"/>
        <end position="168"/>
    </location>
</feature>
<comment type="caution">
    <text evidence="8">The sequence shown here is derived from an EMBL/GenBank/DDBJ whole genome shotgun (WGS) entry which is preliminary data.</text>
</comment>
<dbReference type="InterPro" id="IPR037185">
    <property type="entry name" value="EmrE-like"/>
</dbReference>
<comment type="subcellular location">
    <subcellularLocation>
        <location evidence="1">Membrane</location>
        <topology evidence="1">Multi-pass membrane protein</topology>
    </subcellularLocation>
</comment>
<dbReference type="PANTHER" id="PTHR32322:SF2">
    <property type="entry name" value="EAMA DOMAIN-CONTAINING PROTEIN"/>
    <property type="match status" value="1"/>
</dbReference>
<dbReference type="GO" id="GO:0016020">
    <property type="term" value="C:membrane"/>
    <property type="evidence" value="ECO:0007669"/>
    <property type="project" value="UniProtKB-SubCell"/>
</dbReference>
<feature type="transmembrane region" description="Helical" evidence="6">
    <location>
        <begin position="6"/>
        <end position="24"/>
    </location>
</feature>
<feature type="transmembrane region" description="Helical" evidence="6">
    <location>
        <begin position="212"/>
        <end position="230"/>
    </location>
</feature>
<dbReference type="PANTHER" id="PTHR32322">
    <property type="entry name" value="INNER MEMBRANE TRANSPORTER"/>
    <property type="match status" value="1"/>
</dbReference>
<evidence type="ECO:0000256" key="6">
    <source>
        <dbReference type="SAM" id="Phobius"/>
    </source>
</evidence>
<feature type="transmembrane region" description="Helical" evidence="6">
    <location>
        <begin position="174"/>
        <end position="192"/>
    </location>
</feature>
<feature type="transmembrane region" description="Helical" evidence="6">
    <location>
        <begin position="36"/>
        <end position="53"/>
    </location>
</feature>
<dbReference type="AlphaFoldDB" id="A0A1F7KGN6"/>